<name>A0A397VTP9_9GLOM</name>
<proteinExistence type="predicted"/>
<accession>A0A397VTP9</accession>
<reference evidence="2 3" key="1">
    <citation type="submission" date="2018-06" db="EMBL/GenBank/DDBJ databases">
        <title>Comparative genomics reveals the genomic features of Rhizophagus irregularis, R. cerebriforme, R. diaphanum and Gigaspora rosea, and their symbiotic lifestyle signature.</title>
        <authorList>
            <person name="Morin E."/>
            <person name="San Clemente H."/>
            <person name="Chen E.C.H."/>
            <person name="De La Providencia I."/>
            <person name="Hainaut M."/>
            <person name="Kuo A."/>
            <person name="Kohler A."/>
            <person name="Murat C."/>
            <person name="Tang N."/>
            <person name="Roy S."/>
            <person name="Loubradou J."/>
            <person name="Henrissat B."/>
            <person name="Grigoriev I.V."/>
            <person name="Corradi N."/>
            <person name="Roux C."/>
            <person name="Martin F.M."/>
        </authorList>
    </citation>
    <scope>NUCLEOTIDE SEQUENCE [LARGE SCALE GENOMIC DNA]</scope>
    <source>
        <strain evidence="2 3">DAOM 194757</strain>
    </source>
</reference>
<evidence type="ECO:0000313" key="2">
    <source>
        <dbReference type="EMBL" id="RIB22406.1"/>
    </source>
</evidence>
<evidence type="ECO:0000313" key="3">
    <source>
        <dbReference type="Proteomes" id="UP000266673"/>
    </source>
</evidence>
<dbReference type="AlphaFoldDB" id="A0A397VTP9"/>
<comment type="caution">
    <text evidence="2">The sequence shown here is derived from an EMBL/GenBank/DDBJ whole genome shotgun (WGS) entry which is preliminary data.</text>
</comment>
<protein>
    <submittedName>
        <fullName evidence="2">Uncharacterized protein</fullName>
    </submittedName>
</protein>
<gene>
    <name evidence="2" type="ORF">C2G38_2174037</name>
</gene>
<dbReference type="Proteomes" id="UP000266673">
    <property type="component" value="Unassembled WGS sequence"/>
</dbReference>
<feature type="region of interest" description="Disordered" evidence="1">
    <location>
        <begin position="74"/>
        <end position="99"/>
    </location>
</feature>
<evidence type="ECO:0000256" key="1">
    <source>
        <dbReference type="SAM" id="MobiDB-lite"/>
    </source>
</evidence>
<keyword evidence="3" id="KW-1185">Reference proteome</keyword>
<sequence length="196" mass="22626">MYLAMEELLRSNKTRLKKERSKVEKDKRMIFNYSSKLAAIDQKKEKTKKYTAKPERIVNNKVLDESDQEILVEKNNASNKEKSSTGFERPLEEEALNPEELTSIELAEEDDIPNIGTGYQNKIENKKEKLPPLNDLKKPKDTCRTNLHMDTKAKICEFENGTSNFIQLRVNSKEEGWLKMRNSSQTTNGIIGDKTL</sequence>
<organism evidence="2 3">
    <name type="scientific">Gigaspora rosea</name>
    <dbReference type="NCBI Taxonomy" id="44941"/>
    <lineage>
        <taxon>Eukaryota</taxon>
        <taxon>Fungi</taxon>
        <taxon>Fungi incertae sedis</taxon>
        <taxon>Mucoromycota</taxon>
        <taxon>Glomeromycotina</taxon>
        <taxon>Glomeromycetes</taxon>
        <taxon>Diversisporales</taxon>
        <taxon>Gigasporaceae</taxon>
        <taxon>Gigaspora</taxon>
    </lineage>
</organism>
<dbReference type="EMBL" id="QKWP01000310">
    <property type="protein sequence ID" value="RIB22406.1"/>
    <property type="molecule type" value="Genomic_DNA"/>
</dbReference>